<dbReference type="OrthoDB" id="2306at2759"/>
<dbReference type="EMBL" id="VSRR010004920">
    <property type="protein sequence ID" value="MPC41087.1"/>
    <property type="molecule type" value="Genomic_DNA"/>
</dbReference>
<protein>
    <submittedName>
        <fullName evidence="1">Actin-interacting protein 1</fullName>
    </submittedName>
</protein>
<dbReference type="AlphaFoldDB" id="A0A5B7F6B7"/>
<gene>
    <name evidence="1" type="primary">flr_3</name>
    <name evidence="1" type="ORF">E2C01_034668</name>
</gene>
<sequence>MKEGRAVWAVAGWRRPGEVLPSLLPPELKFSIWACLPRTQRGQPIVLGTDPKGKKLLYVHANSVIIRDIERLVVVRCIQMVSQCPTDQPQGQEHRYNNLLAGVIT</sequence>
<evidence type="ECO:0000313" key="2">
    <source>
        <dbReference type="Proteomes" id="UP000324222"/>
    </source>
</evidence>
<organism evidence="1 2">
    <name type="scientific">Portunus trituberculatus</name>
    <name type="common">Swimming crab</name>
    <name type="synonym">Neptunus trituberculatus</name>
    <dbReference type="NCBI Taxonomy" id="210409"/>
    <lineage>
        <taxon>Eukaryota</taxon>
        <taxon>Metazoa</taxon>
        <taxon>Ecdysozoa</taxon>
        <taxon>Arthropoda</taxon>
        <taxon>Crustacea</taxon>
        <taxon>Multicrustacea</taxon>
        <taxon>Malacostraca</taxon>
        <taxon>Eumalacostraca</taxon>
        <taxon>Eucarida</taxon>
        <taxon>Decapoda</taxon>
        <taxon>Pleocyemata</taxon>
        <taxon>Brachyura</taxon>
        <taxon>Eubrachyura</taxon>
        <taxon>Portunoidea</taxon>
        <taxon>Portunidae</taxon>
        <taxon>Portuninae</taxon>
        <taxon>Portunus</taxon>
    </lineage>
</organism>
<dbReference type="Gene3D" id="2.130.10.10">
    <property type="entry name" value="YVTN repeat-like/Quinoprotein amine dehydrogenase"/>
    <property type="match status" value="1"/>
</dbReference>
<evidence type="ECO:0000313" key="1">
    <source>
        <dbReference type="EMBL" id="MPC41087.1"/>
    </source>
</evidence>
<comment type="caution">
    <text evidence="1">The sequence shown here is derived from an EMBL/GenBank/DDBJ whole genome shotgun (WGS) entry which is preliminary data.</text>
</comment>
<reference evidence="1 2" key="1">
    <citation type="submission" date="2019-05" db="EMBL/GenBank/DDBJ databases">
        <title>Another draft genome of Portunus trituberculatus and its Hox gene families provides insights of decapod evolution.</title>
        <authorList>
            <person name="Jeong J.-H."/>
            <person name="Song I."/>
            <person name="Kim S."/>
            <person name="Choi T."/>
            <person name="Kim D."/>
            <person name="Ryu S."/>
            <person name="Kim W."/>
        </authorList>
    </citation>
    <scope>NUCLEOTIDE SEQUENCE [LARGE SCALE GENOMIC DNA]</scope>
    <source>
        <tissue evidence="1">Muscle</tissue>
    </source>
</reference>
<proteinExistence type="predicted"/>
<dbReference type="Proteomes" id="UP000324222">
    <property type="component" value="Unassembled WGS sequence"/>
</dbReference>
<accession>A0A5B7F6B7</accession>
<name>A0A5B7F6B7_PORTR</name>
<dbReference type="InterPro" id="IPR015943">
    <property type="entry name" value="WD40/YVTN_repeat-like_dom_sf"/>
</dbReference>
<keyword evidence="2" id="KW-1185">Reference proteome</keyword>